<protein>
    <recommendedName>
        <fullName evidence="2">Sialate O-acetylesterase domain-containing protein</fullName>
    </recommendedName>
</protein>
<proteinExistence type="predicted"/>
<dbReference type="InterPro" id="IPR036514">
    <property type="entry name" value="SGNH_hydro_sf"/>
</dbReference>
<accession>A0ABP8N7Q5</accession>
<dbReference type="InterPro" id="IPR052940">
    <property type="entry name" value="Carb_Esterase_6"/>
</dbReference>
<dbReference type="SUPFAM" id="SSF52266">
    <property type="entry name" value="SGNH hydrolase"/>
    <property type="match status" value="1"/>
</dbReference>
<feature type="domain" description="Sialate O-acetylesterase" evidence="2">
    <location>
        <begin position="61"/>
        <end position="305"/>
    </location>
</feature>
<keyword evidence="1" id="KW-0378">Hydrolase</keyword>
<gene>
    <name evidence="3" type="ORF">GCM10023156_43820</name>
</gene>
<dbReference type="PANTHER" id="PTHR31988:SF19">
    <property type="entry name" value="9-O-ACETYL-N-ACETYLNEURAMINIC ACID DEACETYLASE-RELATED"/>
    <property type="match status" value="1"/>
</dbReference>
<dbReference type="InterPro" id="IPR005181">
    <property type="entry name" value="SASA"/>
</dbReference>
<sequence>MPETPRPKRPVGGGYSYNMVPVPFAAAHRDEDLLMKLKPANVVCLIVLLAATPSFLSAAEYDVYLLAGQSNMDGRGKASELTEEQRQPSDHAIIYYRNLPKSSDGWQPLAPGFSIAPGYKGEVPSSTFGPELGFAHGMLQAEPDRKLALIKGSKGGSSLRSDWKPGVMGEPKTQGQRYRDFVETIQMATQALSERGDRYTIRGLLWHQGESDSQLASDDYEARLLQFVDRIRQDVGVPDLPVVVGEVFDNGKRDKVRAAIGAVGTRGAGFGLVTCEGTSTWDEGTHFDAASQWLLGERYATAMLKIRTANPNP</sequence>
<evidence type="ECO:0000259" key="2">
    <source>
        <dbReference type="Pfam" id="PF03629"/>
    </source>
</evidence>
<organism evidence="3 4">
    <name type="scientific">Novipirellula rosea</name>
    <dbReference type="NCBI Taxonomy" id="1031540"/>
    <lineage>
        <taxon>Bacteria</taxon>
        <taxon>Pseudomonadati</taxon>
        <taxon>Planctomycetota</taxon>
        <taxon>Planctomycetia</taxon>
        <taxon>Pirellulales</taxon>
        <taxon>Pirellulaceae</taxon>
        <taxon>Novipirellula</taxon>
    </lineage>
</organism>
<dbReference type="Gene3D" id="3.40.50.1110">
    <property type="entry name" value="SGNH hydrolase"/>
    <property type="match status" value="1"/>
</dbReference>
<dbReference type="Proteomes" id="UP001500840">
    <property type="component" value="Unassembled WGS sequence"/>
</dbReference>
<name>A0ABP8N7Q5_9BACT</name>
<dbReference type="Pfam" id="PF03629">
    <property type="entry name" value="SASA"/>
    <property type="match status" value="1"/>
</dbReference>
<evidence type="ECO:0000313" key="4">
    <source>
        <dbReference type="Proteomes" id="UP001500840"/>
    </source>
</evidence>
<dbReference type="PANTHER" id="PTHR31988">
    <property type="entry name" value="ESTERASE, PUTATIVE (DUF303)-RELATED"/>
    <property type="match status" value="1"/>
</dbReference>
<comment type="caution">
    <text evidence="3">The sequence shown here is derived from an EMBL/GenBank/DDBJ whole genome shotgun (WGS) entry which is preliminary data.</text>
</comment>
<dbReference type="EMBL" id="BAABGA010000054">
    <property type="protein sequence ID" value="GAA4461364.1"/>
    <property type="molecule type" value="Genomic_DNA"/>
</dbReference>
<evidence type="ECO:0000313" key="3">
    <source>
        <dbReference type="EMBL" id="GAA4461364.1"/>
    </source>
</evidence>
<reference evidence="4" key="1">
    <citation type="journal article" date="2019" name="Int. J. Syst. Evol. Microbiol.">
        <title>The Global Catalogue of Microorganisms (GCM) 10K type strain sequencing project: providing services to taxonomists for standard genome sequencing and annotation.</title>
        <authorList>
            <consortium name="The Broad Institute Genomics Platform"/>
            <consortium name="The Broad Institute Genome Sequencing Center for Infectious Disease"/>
            <person name="Wu L."/>
            <person name="Ma J."/>
        </authorList>
    </citation>
    <scope>NUCLEOTIDE SEQUENCE [LARGE SCALE GENOMIC DNA]</scope>
    <source>
        <strain evidence="4">JCM 17759</strain>
    </source>
</reference>
<keyword evidence="4" id="KW-1185">Reference proteome</keyword>
<evidence type="ECO:0000256" key="1">
    <source>
        <dbReference type="ARBA" id="ARBA00022801"/>
    </source>
</evidence>